<dbReference type="InterPro" id="IPR003362">
    <property type="entry name" value="Bact_transf"/>
</dbReference>
<keyword evidence="4" id="KW-1185">Reference proteome</keyword>
<protein>
    <submittedName>
        <fullName evidence="3">Lipopolysaccharide/colanic/teichoic acid biosynthesis glycosyltransferase</fullName>
    </submittedName>
</protein>
<evidence type="ECO:0000256" key="1">
    <source>
        <dbReference type="ARBA" id="ARBA00006464"/>
    </source>
</evidence>
<dbReference type="EMBL" id="JAUTAL010000001">
    <property type="protein sequence ID" value="MDQ1095134.1"/>
    <property type="molecule type" value="Genomic_DNA"/>
</dbReference>
<gene>
    <name evidence="3" type="ORF">QE404_000281</name>
</gene>
<feature type="domain" description="Bacterial sugar transferase" evidence="2">
    <location>
        <begin position="8"/>
        <end position="188"/>
    </location>
</feature>
<accession>A0ABU0TDI7</accession>
<proteinExistence type="inferred from homology"/>
<dbReference type="Pfam" id="PF02397">
    <property type="entry name" value="Bac_transf"/>
    <property type="match status" value="1"/>
</dbReference>
<dbReference type="Proteomes" id="UP001225072">
    <property type="component" value="Unassembled WGS sequence"/>
</dbReference>
<dbReference type="PANTHER" id="PTHR30576">
    <property type="entry name" value="COLANIC BIOSYNTHESIS UDP-GLUCOSE LIPID CARRIER TRANSFERASE"/>
    <property type="match status" value="1"/>
</dbReference>
<reference evidence="3 4" key="1">
    <citation type="submission" date="2023-07" db="EMBL/GenBank/DDBJ databases">
        <title>Functional and genomic diversity of the sorghum phyllosphere microbiome.</title>
        <authorList>
            <person name="Shade A."/>
        </authorList>
    </citation>
    <scope>NUCLEOTIDE SEQUENCE [LARGE SCALE GENOMIC DNA]</scope>
    <source>
        <strain evidence="3 4">SORGH_AS_1064</strain>
    </source>
</reference>
<evidence type="ECO:0000313" key="3">
    <source>
        <dbReference type="EMBL" id="MDQ1095134.1"/>
    </source>
</evidence>
<organism evidence="3 4">
    <name type="scientific">Chryseobacterium camelliae</name>
    <dbReference type="NCBI Taxonomy" id="1265445"/>
    <lineage>
        <taxon>Bacteria</taxon>
        <taxon>Pseudomonadati</taxon>
        <taxon>Bacteroidota</taxon>
        <taxon>Flavobacteriia</taxon>
        <taxon>Flavobacteriales</taxon>
        <taxon>Weeksellaceae</taxon>
        <taxon>Chryseobacterium group</taxon>
        <taxon>Chryseobacterium</taxon>
    </lineage>
</organism>
<comment type="similarity">
    <text evidence="1">Belongs to the bacterial sugar transferase family.</text>
</comment>
<comment type="caution">
    <text evidence="3">The sequence shown here is derived from an EMBL/GenBank/DDBJ whole genome shotgun (WGS) entry which is preliminary data.</text>
</comment>
<evidence type="ECO:0000259" key="2">
    <source>
        <dbReference type="Pfam" id="PF02397"/>
    </source>
</evidence>
<name>A0ABU0TDI7_9FLAO</name>
<evidence type="ECO:0000313" key="4">
    <source>
        <dbReference type="Proteomes" id="UP001225072"/>
    </source>
</evidence>
<dbReference type="PANTHER" id="PTHR30576:SF0">
    <property type="entry name" value="UNDECAPRENYL-PHOSPHATE N-ACETYLGALACTOSAMINYL 1-PHOSPHATE TRANSFERASE-RELATED"/>
    <property type="match status" value="1"/>
</dbReference>
<sequence>MKKYPFWKMLMDYGIAGFSVVIFSPLLLILFLVASYDTGFPGIFIQKRIGKDAVPFTIYKFRTIHPLTSRKSNIGSWLRRSKLDELPQLFNILKGEMSLIGPRPDISGYYDQLQGENRLILQLKPGIISEAGMKYRNEDELLQQQQNPLQYNDEVLFPDKVRMNLQYYHQLSFKKDLSIILKTIHILLYNT</sequence>